<feature type="compositionally biased region" description="Polar residues" evidence="1">
    <location>
        <begin position="207"/>
        <end position="216"/>
    </location>
</feature>
<reference evidence="3" key="1">
    <citation type="journal article" date="2022" name="bioRxiv">
        <title>Sequencing and chromosome-scale assembly of the giantPleurodeles waltlgenome.</title>
        <authorList>
            <person name="Brown T."/>
            <person name="Elewa A."/>
            <person name="Iarovenko S."/>
            <person name="Subramanian E."/>
            <person name="Araus A.J."/>
            <person name="Petzold A."/>
            <person name="Susuki M."/>
            <person name="Suzuki K.-i.T."/>
            <person name="Hayashi T."/>
            <person name="Toyoda A."/>
            <person name="Oliveira C."/>
            <person name="Osipova E."/>
            <person name="Leigh N.D."/>
            <person name="Simon A."/>
            <person name="Yun M.H."/>
        </authorList>
    </citation>
    <scope>NUCLEOTIDE SEQUENCE</scope>
    <source>
        <strain evidence="3">20211129_DDA</strain>
        <tissue evidence="3">Liver</tissue>
    </source>
</reference>
<evidence type="ECO:0000259" key="2">
    <source>
        <dbReference type="Pfam" id="PF13873"/>
    </source>
</evidence>
<keyword evidence="4" id="KW-1185">Reference proteome</keyword>
<dbReference type="PANTHER" id="PTHR23098">
    <property type="entry name" value="AGAP001331-PA-RELATED"/>
    <property type="match status" value="1"/>
</dbReference>
<organism evidence="3 4">
    <name type="scientific">Pleurodeles waltl</name>
    <name type="common">Iberian ribbed newt</name>
    <dbReference type="NCBI Taxonomy" id="8319"/>
    <lineage>
        <taxon>Eukaryota</taxon>
        <taxon>Metazoa</taxon>
        <taxon>Chordata</taxon>
        <taxon>Craniata</taxon>
        <taxon>Vertebrata</taxon>
        <taxon>Euteleostomi</taxon>
        <taxon>Amphibia</taxon>
        <taxon>Batrachia</taxon>
        <taxon>Caudata</taxon>
        <taxon>Salamandroidea</taxon>
        <taxon>Salamandridae</taxon>
        <taxon>Pleurodelinae</taxon>
        <taxon>Pleurodeles</taxon>
    </lineage>
</organism>
<evidence type="ECO:0000313" key="4">
    <source>
        <dbReference type="Proteomes" id="UP001066276"/>
    </source>
</evidence>
<dbReference type="GO" id="GO:0005634">
    <property type="term" value="C:nucleus"/>
    <property type="evidence" value="ECO:0007669"/>
    <property type="project" value="TreeGrafter"/>
</dbReference>
<evidence type="ECO:0000256" key="1">
    <source>
        <dbReference type="SAM" id="MobiDB-lite"/>
    </source>
</evidence>
<accession>A0AAV7RHK2</accession>
<feature type="compositionally biased region" description="Basic and acidic residues" evidence="1">
    <location>
        <begin position="88"/>
        <end position="106"/>
    </location>
</feature>
<sequence length="244" mass="27449">MELWRRVVDRVNAVGQHPSTRDDIRKRWNDLRGKVRSMVARHQIAVQRTGVRPPPPHPQLTTWEEYVLAIMQPEDLAGVAGGLDSEAQDNREAGRTAVRQGEDRPREQTLHKALPNILGAYHHFQESIGQILANLWETQRLQEGQYLGIREDLRDIHTTLVTIARVLADMANTMREAVAHQRAPDTSQTEEQPSTSAKASGQEAPPQKQQATSTPTPAEGEPLRKQSLRSRQKPEIIAKTPART</sequence>
<dbReference type="Proteomes" id="UP001066276">
    <property type="component" value="Chromosome 5"/>
</dbReference>
<feature type="compositionally biased region" description="Polar residues" evidence="1">
    <location>
        <begin position="184"/>
        <end position="199"/>
    </location>
</feature>
<dbReference type="InterPro" id="IPR028002">
    <property type="entry name" value="Myb_DNA-bind_5"/>
</dbReference>
<dbReference type="AlphaFoldDB" id="A0AAV7RHK2"/>
<feature type="region of interest" description="Disordered" evidence="1">
    <location>
        <begin position="178"/>
        <end position="244"/>
    </location>
</feature>
<evidence type="ECO:0000313" key="3">
    <source>
        <dbReference type="EMBL" id="KAJ1151112.1"/>
    </source>
</evidence>
<dbReference type="EMBL" id="JANPWB010000009">
    <property type="protein sequence ID" value="KAJ1151112.1"/>
    <property type="molecule type" value="Genomic_DNA"/>
</dbReference>
<proteinExistence type="predicted"/>
<name>A0AAV7RHK2_PLEWA</name>
<dbReference type="PANTHER" id="PTHR23098:SF16">
    <property type="entry name" value="REGULATORY PROTEIN ZESTE"/>
    <property type="match status" value="1"/>
</dbReference>
<feature type="domain" description="Myb/SANT-like DNA-binding" evidence="2">
    <location>
        <begin position="2"/>
        <end position="39"/>
    </location>
</feature>
<comment type="caution">
    <text evidence="3">The sequence shown here is derived from an EMBL/GenBank/DDBJ whole genome shotgun (WGS) entry which is preliminary data.</text>
</comment>
<protein>
    <recommendedName>
        <fullName evidence="2">Myb/SANT-like DNA-binding domain-containing protein</fullName>
    </recommendedName>
</protein>
<feature type="region of interest" description="Disordered" evidence="1">
    <location>
        <begin position="84"/>
        <end position="106"/>
    </location>
</feature>
<dbReference type="Pfam" id="PF13873">
    <property type="entry name" value="Myb_DNA-bind_5"/>
    <property type="match status" value="1"/>
</dbReference>
<gene>
    <name evidence="3" type="ORF">NDU88_003899</name>
</gene>